<reference evidence="1 2" key="1">
    <citation type="submission" date="2023-02" db="EMBL/GenBank/DDBJ databases">
        <title>LHISI_Scaffold_Assembly.</title>
        <authorList>
            <person name="Stuart O.P."/>
            <person name="Cleave R."/>
            <person name="Magrath M.J.L."/>
            <person name="Mikheyev A.S."/>
        </authorList>
    </citation>
    <scope>NUCLEOTIDE SEQUENCE [LARGE SCALE GENOMIC DNA]</scope>
    <source>
        <strain evidence="1">Daus_M_001</strain>
        <tissue evidence="1">Leg muscle</tissue>
    </source>
</reference>
<organism evidence="1 2">
    <name type="scientific">Dryococelus australis</name>
    <dbReference type="NCBI Taxonomy" id="614101"/>
    <lineage>
        <taxon>Eukaryota</taxon>
        <taxon>Metazoa</taxon>
        <taxon>Ecdysozoa</taxon>
        <taxon>Arthropoda</taxon>
        <taxon>Hexapoda</taxon>
        <taxon>Insecta</taxon>
        <taxon>Pterygota</taxon>
        <taxon>Neoptera</taxon>
        <taxon>Polyneoptera</taxon>
        <taxon>Phasmatodea</taxon>
        <taxon>Verophasmatodea</taxon>
        <taxon>Anareolatae</taxon>
        <taxon>Phasmatidae</taxon>
        <taxon>Eurycanthinae</taxon>
        <taxon>Dryococelus</taxon>
    </lineage>
</organism>
<evidence type="ECO:0000313" key="2">
    <source>
        <dbReference type="Proteomes" id="UP001159363"/>
    </source>
</evidence>
<proteinExistence type="predicted"/>
<gene>
    <name evidence="1" type="ORF">PR048_020039</name>
</gene>
<sequence length="106" mass="12245">MLLTGPKLQMDISENLLQFHSLESEHQDYQRIVWLNSLHEPIRDYRLYAVTNGVSSALYLVIHTLKQLAEDEQHRFPKAAHILQTDVYIDDVTWTASVAEAIALQK</sequence>
<keyword evidence="2" id="KW-1185">Reference proteome</keyword>
<name>A0ABQ9H575_9NEOP</name>
<accession>A0ABQ9H575</accession>
<dbReference type="Proteomes" id="UP001159363">
    <property type="component" value="Chromosome 6"/>
</dbReference>
<protein>
    <submittedName>
        <fullName evidence="1">Uncharacterized protein</fullName>
    </submittedName>
</protein>
<dbReference type="EMBL" id="JARBHB010000007">
    <property type="protein sequence ID" value="KAJ8879431.1"/>
    <property type="molecule type" value="Genomic_DNA"/>
</dbReference>
<evidence type="ECO:0000313" key="1">
    <source>
        <dbReference type="EMBL" id="KAJ8879431.1"/>
    </source>
</evidence>
<comment type="caution">
    <text evidence="1">The sequence shown here is derived from an EMBL/GenBank/DDBJ whole genome shotgun (WGS) entry which is preliminary data.</text>
</comment>